<evidence type="ECO:0000313" key="1">
    <source>
        <dbReference type="EMBL" id="WDY41252.1"/>
    </source>
</evidence>
<sequence>MNDGKRQVTDETEPDENPIATIYYENGTELTGKAVTLQDGTVGVRIPGEFFKTALLPDGSMPDGVISVDIGPKHVEGGLPLTDDMVCMAVTAMLRDAVGLTLGEASDAYEAWLNRVKRATIEHWVDSLPTRESTRLHVKYLDHDGASHPKEEEDA</sequence>
<accession>A0ABD7WND6</accession>
<proteinExistence type="predicted"/>
<dbReference type="AlphaFoldDB" id="A0ABD7WND6"/>
<dbReference type="Proteomes" id="UP001221506">
    <property type="component" value="Chromosome"/>
</dbReference>
<gene>
    <name evidence="1" type="ORF">PWA56_05395</name>
</gene>
<protein>
    <submittedName>
        <fullName evidence="1">Uncharacterized protein</fullName>
    </submittedName>
</protein>
<reference evidence="1 2" key="1">
    <citation type="submission" date="2023-02" db="EMBL/GenBank/DDBJ databases">
        <authorList>
            <person name="Pan L."/>
        </authorList>
    </citation>
    <scope>NUCLEOTIDE SEQUENCE [LARGE SCALE GENOMIC DNA]</scope>
    <source>
        <strain evidence="1 2">F2</strain>
    </source>
</reference>
<evidence type="ECO:0000313" key="2">
    <source>
        <dbReference type="Proteomes" id="UP001221506"/>
    </source>
</evidence>
<name>A0ABD7WND6_BIFLL</name>
<dbReference type="RefSeq" id="WP_116464279.1">
    <property type="nucleotide sequence ID" value="NZ_CP118598.1"/>
</dbReference>
<organism evidence="1 2">
    <name type="scientific">Bifidobacterium longum subsp. longum</name>
    <dbReference type="NCBI Taxonomy" id="1679"/>
    <lineage>
        <taxon>Bacteria</taxon>
        <taxon>Bacillati</taxon>
        <taxon>Actinomycetota</taxon>
        <taxon>Actinomycetes</taxon>
        <taxon>Bifidobacteriales</taxon>
        <taxon>Bifidobacteriaceae</taxon>
        <taxon>Bifidobacterium</taxon>
    </lineage>
</organism>
<dbReference type="EMBL" id="CP118598">
    <property type="protein sequence ID" value="WDY41252.1"/>
    <property type="molecule type" value="Genomic_DNA"/>
</dbReference>